<dbReference type="EMBL" id="VYQF01000001">
    <property type="protein sequence ID" value="KAA9040804.1"/>
    <property type="molecule type" value="Genomic_DNA"/>
</dbReference>
<dbReference type="InterPro" id="IPR022385">
    <property type="entry name" value="Rhs_assc_core"/>
</dbReference>
<dbReference type="InterPro" id="IPR006530">
    <property type="entry name" value="YD"/>
</dbReference>
<evidence type="ECO:0000259" key="7">
    <source>
        <dbReference type="Pfam" id="PF12256"/>
    </source>
</evidence>
<keyword evidence="2" id="KW-0964">Secreted</keyword>
<comment type="caution">
    <text evidence="9">The sequence shown here is derived from an EMBL/GenBank/DDBJ whole genome shotgun (WGS) entry which is preliminary data.</text>
</comment>
<keyword evidence="6" id="KW-0732">Signal</keyword>
<evidence type="ECO:0000256" key="6">
    <source>
        <dbReference type="SAM" id="SignalP"/>
    </source>
</evidence>
<dbReference type="Pfam" id="PF12256">
    <property type="entry name" value="TcdB_toxin_midN"/>
    <property type="match status" value="1"/>
</dbReference>
<dbReference type="InterPro" id="IPR003284">
    <property type="entry name" value="Sal_SpvB"/>
</dbReference>
<dbReference type="GO" id="GO:0005737">
    <property type="term" value="C:cytoplasm"/>
    <property type="evidence" value="ECO:0007669"/>
    <property type="project" value="InterPro"/>
</dbReference>
<name>A0A5J5ILQ2_9BACT</name>
<feature type="domain" description="Insecticide toxin TcdB middle/N-terminal" evidence="7">
    <location>
        <begin position="1559"/>
        <end position="1706"/>
    </location>
</feature>
<feature type="signal peptide" evidence="6">
    <location>
        <begin position="1"/>
        <end position="24"/>
    </location>
</feature>
<sequence>MKLFPIRLLSIIIVCVCSSGLADAPAPHPFFNTWKHIEYKGHRMALNSRSNTRKPKAETPGSELGSMTVRKWAGSRATDISLTGAALHVPADAMLTPAMLSVTALQEADIPVLDAGLINVTGQYSGYRFLPHGSHFKKPVTISLEYDKAKIPRGYTARDVATFFFDEKDKHWIQLPRASVDEINKKIISISTHFTDMIDAIIEVPESPATVANTPNSMSGIQYPDATSQIVIIAPPVANSSGSATLDYPITLPAGRRGMQPDLSVQYNSGGSDGWLGLGWDLSTPAVSIETRWGVPRYDANLETETYTLDGAQLSPIAHRAAAVARTSEKQFYPRVENDFQKTVRHGSNPSNYWWEVTKKNGTRRFFGGDPNNGVDPTAVLKDTTGNIAYWALTEARDLNDNFVRYRYTRVWDAGTPGATYMGKNLYLASVSYTGHGNTEGKYNVAFTRDRDLGEPKRKDISISGRLGFKQVMADLLRKVVVQYNGQAVRSYELNYTEGAFYKTLLQNIKQFDATGKLFTTHTFDYYNDVQTNGAYQPLTGPQEWNPQADNVKGTFLNPIPGFQDHASALSGNKSIGGGFGLAVTIGPDDDDLASKSNTAGIAFGFNISTNEGMLALVDINGDGLVDKVFKQGGKLYYRANQSAVDSNIAFGPRLPINGVNDFNQGLNWGVNVGLESNFFIYAGLGYVHSEDIANVYLTDVNADGLVDIVNNGTVFFNHLDANGNPTFTTSSGDTPSPIQSSSGIDNSLVENDPAALQKAIDDNPLHDVVKVWVAPFDGTVNINAPVTLDQDTSATATSYTAADGVRVAIQHKGTELWSSTISANDFTPKTPTGVNAVPVQKGDRIYFRVQSIFNGAYDQVHWVPQITYSNHVDGLNDANGQPIYQFQSGKDFLMSAPLSVGMPIDGTIHIQGDFTKPVTSENVVFTILKENNQVFTTLLQKQVNWDQATTVPVSIEQKVLKGENLYFRVTSPSNIDWTSLHWDPNLYYIASDDPKIPRVVDDSGNALVKISPTVDFKAFTKTVIPSLPWTAPSKDTFSIVAKPTFSLSSGTGQVVFSVKRENELIAEETIPVSDGKVGTHPDLTAILNSGDKVFFEYHTADTTVAYALEADTVIVRPKHSKADTLQGGFHALDNSFIFGPMYRHWGQFAYNGNRDRANQPIIESDLHLNQAFFDSAGTRIDLSPLVDTSNPTASANQMQQAYDGHGGYQPKDDKFIYMAPDNQRKAWIGYDNLAFVTQDTISSSRMGRDDILPVNPVVVSTAGSASGAVGIKKVAQTDDFSVGVATPGGELGIGVSTGTTKFVYDFTDMNGDGYPDILSNSKIQYTNPYGSLEPTAKPLGFGDVTFSNHTSVGGTAGGSLAFSTSPNASKTSGGAKSDAAEAKSRGSAGVSGSFGANFDNETVAFMDVNGDGLPDRVHSDGMVELNVGYSFLPAEQWGYSGLSDGTSLNYGGGISINIEDYSIAAGISLTRSDNVTNKTLLDVNGDGLLDYIQGVNPLIVRLNTGNGFGPAIPWTGASFVNNGASTGESLNIAFTVGISIIPILPIVKLCINPQITISQGADRTQVQFDDMDGDGFPDYLQSDEDSKLTVSRSTIRRTNLLKKVTRPLGGSFVMDYKRVGNTYDLPNNVWALSRVDLYDGLAGDGPEHTSSVYDYGAGKYNRNEREFYGFGKVITKDLDTDHGDALYRTTEDDYFTDNYYNKGLLKSTVLKDAKGNKFTEVVNTIELKSISSGATLPDAFAQTDDGAAFPALVKTYKLFYEGQAAAGKTDSTTYSYDPLGNLSRSTDFGDPGTDDDVSTIISYHSVPGKYIMNVPSSVTVSGSGTTYRQRASDIDNNTGNITQTRLYLASGDVAKYDMTYDPYGNLASLTRPQNAAGQRVAYTYEYDGDVQTYITKTSDSYGYSSNATYDVRFGQQLTSTDLNGQQTQYTLDDAGRLLTIRRPLEIASGQPFTIAFEYHPDDPVAWALAKHYDPAHPGNYLETASFRDGIGREVQTKKDIALFSGAKAADQEVMVVSGSTVFDAFFRPIKQWYPLTEPKGSTLGIYNTGADTVAPYLMTYDVMDRMLTDTLPDRVMRKWTYGFGNDRNGVVQFKTTSTDANGISTESFLNVRELLKATKQQYSQGSDVWTSYDYNPVNELVKVTDDQNKVITMAYDQFGTKTSDVHPDAGTTNYKYDLAGNLVEKTTANLQSGGVGIRYTYDRERLVKITYPINPQNNVTLTYGAPGETFFRAGRISKQQDASGTQEFFYNPLGAVVKNIRVINVPDTLPLTYTTQWTYDTWNRLTAMVYPDGENLTYNYNVGGSLLNMTGVYNGMTYNYLTQMGYDKFETRVFMQYGNGTEMTNTFGAQRRELAKMTAKTRAGRFMMDNTLTWDNENEILNISNAAPVPPSNMMGGSSSYQFNYDDLYRVTNSSGLFSTSTHQDRFTQAMTYNTVSSLLSKIQLHERRGNVDTTWTRQIQTSYNYAYNYSTAGTQPHAPIHIGTDAYSYDANGNQAGWQDDVSAQNREITWDEENRIQALSDNGQQFNYTYDAAGERVLKNTGNGQTVSINGKKAAQTSGTGNYVIYVNPYEVVRSGDYTKHYYIDGQRIASSLNVSGNGNKISTFQFYYHVDHLGSSAFITDASGEVYQHLEYFPFGETFIDEHSNQQRTPYLYNGKELDDETGLYYYGGRYYDPVTSTWENVDPSWDLPTEISTSPYAYVQNNPITYIDPDGRHKWFSELTGEQQKDLIRTLVENKKNEMAQRAASKEKVLTAIETQKLIQTLTEIENQEDGSSVNSPNAGANVQNGKSAGKQYHVTLSLLGVNVFTTDPHKKTWLESQKEKQENIRKNWENAKKKSISTFAKMLRTRQMWQKRGLR</sequence>
<dbReference type="Pfam" id="PF25023">
    <property type="entry name" value="TEN_YD-shell"/>
    <property type="match status" value="1"/>
</dbReference>
<dbReference type="InterPro" id="IPR056823">
    <property type="entry name" value="TEN-like_YD-shell"/>
</dbReference>
<feature type="region of interest" description="Disordered" evidence="5">
    <location>
        <begin position="2773"/>
        <end position="2792"/>
    </location>
</feature>
<dbReference type="NCBIfam" id="TIGR03696">
    <property type="entry name" value="Rhs_assc_core"/>
    <property type="match status" value="1"/>
</dbReference>
<dbReference type="RefSeq" id="WP_150412892.1">
    <property type="nucleotide sequence ID" value="NZ_VYQF01000001.1"/>
</dbReference>
<organism evidence="9 10">
    <name type="scientific">Ginsengibacter hankyongi</name>
    <dbReference type="NCBI Taxonomy" id="2607284"/>
    <lineage>
        <taxon>Bacteria</taxon>
        <taxon>Pseudomonadati</taxon>
        <taxon>Bacteroidota</taxon>
        <taxon>Chitinophagia</taxon>
        <taxon>Chitinophagales</taxon>
        <taxon>Chitinophagaceae</taxon>
        <taxon>Ginsengibacter</taxon>
    </lineage>
</organism>
<accession>A0A5J5ILQ2</accession>
<dbReference type="InterPro" id="IPR050708">
    <property type="entry name" value="T6SS_VgrG/RHS"/>
</dbReference>
<evidence type="ECO:0000256" key="4">
    <source>
        <dbReference type="ARBA" id="ARBA00023026"/>
    </source>
</evidence>
<feature type="domain" description="Teneurin-like YD-shell" evidence="8">
    <location>
        <begin position="2607"/>
        <end position="2708"/>
    </location>
</feature>
<keyword evidence="3" id="KW-0677">Repeat</keyword>
<dbReference type="NCBIfam" id="TIGR01643">
    <property type="entry name" value="YD_repeat_2x"/>
    <property type="match status" value="1"/>
</dbReference>
<evidence type="ECO:0000256" key="3">
    <source>
        <dbReference type="ARBA" id="ARBA00022737"/>
    </source>
</evidence>
<proteinExistence type="predicted"/>
<gene>
    <name evidence="9" type="ORF">FW778_01820</name>
</gene>
<dbReference type="Pfam" id="PF05593">
    <property type="entry name" value="RHS_repeat"/>
    <property type="match status" value="1"/>
</dbReference>
<evidence type="ECO:0000313" key="10">
    <source>
        <dbReference type="Proteomes" id="UP000326903"/>
    </source>
</evidence>
<dbReference type="Proteomes" id="UP000326903">
    <property type="component" value="Unassembled WGS sequence"/>
</dbReference>
<protein>
    <submittedName>
        <fullName evidence="9">Uncharacterized protein</fullName>
    </submittedName>
</protein>
<dbReference type="InterPro" id="IPR022045">
    <property type="entry name" value="TcdB_toxin_mid/N"/>
</dbReference>
<dbReference type="GO" id="GO:0005576">
    <property type="term" value="C:extracellular region"/>
    <property type="evidence" value="ECO:0007669"/>
    <property type="project" value="UniProtKB-SubCell"/>
</dbReference>
<dbReference type="PANTHER" id="PTHR32305">
    <property type="match status" value="1"/>
</dbReference>
<comment type="subcellular location">
    <subcellularLocation>
        <location evidence="1">Secreted</location>
    </subcellularLocation>
</comment>
<evidence type="ECO:0000313" key="9">
    <source>
        <dbReference type="EMBL" id="KAA9040804.1"/>
    </source>
</evidence>
<evidence type="ECO:0000256" key="1">
    <source>
        <dbReference type="ARBA" id="ARBA00004613"/>
    </source>
</evidence>
<dbReference type="PANTHER" id="PTHR32305:SF15">
    <property type="entry name" value="PROTEIN RHSA-RELATED"/>
    <property type="match status" value="1"/>
</dbReference>
<keyword evidence="4" id="KW-0843">Virulence</keyword>
<keyword evidence="10" id="KW-1185">Reference proteome</keyword>
<dbReference type="InterPro" id="IPR031325">
    <property type="entry name" value="RHS_repeat"/>
</dbReference>
<reference evidence="9 10" key="1">
    <citation type="submission" date="2019-09" db="EMBL/GenBank/DDBJ databases">
        <title>Draft genome sequence of Ginsengibacter sp. BR5-29.</title>
        <authorList>
            <person name="Im W.-T."/>
        </authorList>
    </citation>
    <scope>NUCLEOTIDE SEQUENCE [LARGE SCALE GENOMIC DNA]</scope>
    <source>
        <strain evidence="9 10">BR5-29</strain>
    </source>
</reference>
<evidence type="ECO:0000256" key="2">
    <source>
        <dbReference type="ARBA" id="ARBA00022525"/>
    </source>
</evidence>
<evidence type="ECO:0000256" key="5">
    <source>
        <dbReference type="SAM" id="MobiDB-lite"/>
    </source>
</evidence>
<feature type="region of interest" description="Disordered" evidence="5">
    <location>
        <begin position="727"/>
        <end position="748"/>
    </location>
</feature>
<dbReference type="Pfam" id="PF03534">
    <property type="entry name" value="SpvB"/>
    <property type="match status" value="1"/>
</dbReference>
<evidence type="ECO:0000259" key="8">
    <source>
        <dbReference type="Pfam" id="PF25023"/>
    </source>
</evidence>
<feature type="chain" id="PRO_5023824006" evidence="6">
    <location>
        <begin position="25"/>
        <end position="2861"/>
    </location>
</feature>
<dbReference type="Gene3D" id="2.180.10.10">
    <property type="entry name" value="RHS repeat-associated core"/>
    <property type="match status" value="2"/>
</dbReference>